<protein>
    <submittedName>
        <fullName evidence="1">Antitoxin component of RelBE/YafQ-DinJ toxin-antitoxin module</fullName>
    </submittedName>
</protein>
<dbReference type="AlphaFoldDB" id="A0A852RV88"/>
<dbReference type="RefSeq" id="WP_179728062.1">
    <property type="nucleotide sequence ID" value="NZ_BAABEF010000001.1"/>
</dbReference>
<dbReference type="Gene3D" id="1.10.1220.10">
    <property type="entry name" value="Met repressor-like"/>
    <property type="match status" value="1"/>
</dbReference>
<dbReference type="Proteomes" id="UP000582231">
    <property type="component" value="Unassembled WGS sequence"/>
</dbReference>
<dbReference type="InterPro" id="IPR008651">
    <property type="entry name" value="Uncharacterised_HicB"/>
</dbReference>
<keyword evidence="2" id="KW-1185">Reference proteome</keyword>
<dbReference type="EMBL" id="JACCBF010000001">
    <property type="protein sequence ID" value="NYD31794.1"/>
    <property type="molecule type" value="Genomic_DNA"/>
</dbReference>
<dbReference type="SUPFAM" id="SSF47598">
    <property type="entry name" value="Ribbon-helix-helix"/>
    <property type="match status" value="1"/>
</dbReference>
<reference evidence="1 2" key="1">
    <citation type="submission" date="2020-07" db="EMBL/GenBank/DDBJ databases">
        <title>Sequencing the genomes of 1000 actinobacteria strains.</title>
        <authorList>
            <person name="Klenk H.-P."/>
        </authorList>
    </citation>
    <scope>NUCLEOTIDE SEQUENCE [LARGE SCALE GENOMIC DNA]</scope>
    <source>
        <strain evidence="1 2">DSM 19082</strain>
    </source>
</reference>
<name>A0A852RV88_9ACTN</name>
<proteinExistence type="predicted"/>
<dbReference type="InterPro" id="IPR010985">
    <property type="entry name" value="Ribbon_hlx_hlx"/>
</dbReference>
<dbReference type="GO" id="GO:0006355">
    <property type="term" value="P:regulation of DNA-templated transcription"/>
    <property type="evidence" value="ECO:0007669"/>
    <property type="project" value="InterPro"/>
</dbReference>
<gene>
    <name evidence="1" type="ORF">BJ958_003340</name>
</gene>
<dbReference type="InterPro" id="IPR013321">
    <property type="entry name" value="Arc_rbn_hlx_hlx"/>
</dbReference>
<sequence length="184" mass="19238">MDITPYVDSLRRDLLAAAESAGEQAREVAERLGYALDPAVRLAVMEAISQAAAEITAAMSSGGVDVRLDGRDLDFVVTPGEAEGPALPQQVTGPVAAEVPADDEGQARVSLRLPESLKARADEAAAGAGQSLNTWLVHLIRGATSDRALHVDVDLSSVPFGNDFPFGGQPGRRPGAGRRLTGWL</sequence>
<accession>A0A852RV88</accession>
<evidence type="ECO:0000313" key="1">
    <source>
        <dbReference type="EMBL" id="NYD31794.1"/>
    </source>
</evidence>
<dbReference type="Pfam" id="PF05534">
    <property type="entry name" value="HicB"/>
    <property type="match status" value="1"/>
</dbReference>
<evidence type="ECO:0000313" key="2">
    <source>
        <dbReference type="Proteomes" id="UP000582231"/>
    </source>
</evidence>
<comment type="caution">
    <text evidence="1">The sequence shown here is derived from an EMBL/GenBank/DDBJ whole genome shotgun (WGS) entry which is preliminary data.</text>
</comment>
<organism evidence="1 2">
    <name type="scientific">Nocardioides kongjuensis</name>
    <dbReference type="NCBI Taxonomy" id="349522"/>
    <lineage>
        <taxon>Bacteria</taxon>
        <taxon>Bacillati</taxon>
        <taxon>Actinomycetota</taxon>
        <taxon>Actinomycetes</taxon>
        <taxon>Propionibacteriales</taxon>
        <taxon>Nocardioidaceae</taxon>
        <taxon>Nocardioides</taxon>
    </lineage>
</organism>